<evidence type="ECO:0000256" key="1">
    <source>
        <dbReference type="SAM" id="MobiDB-lite"/>
    </source>
</evidence>
<sequence>MTLAFPHPANQDDFDEGLPGGEFDTARLWVSDQQWMTILERVERGTEEADGPYTPDYAGGESDASSHREHARHAVSFRCMIRLAPPDNPDADHGTYVVHSRNISTGGMGFVHDQELHTGTRCTVALQPMQGKGMIVPARVAWCRAIPRELEDLTTYDIGVQFDRPIDISPFVPAA</sequence>
<dbReference type="EMBL" id="JACHGY010000001">
    <property type="protein sequence ID" value="MBB6429289.1"/>
    <property type="molecule type" value="Genomic_DNA"/>
</dbReference>
<dbReference type="InterPro" id="IPR009875">
    <property type="entry name" value="PilZ_domain"/>
</dbReference>
<dbReference type="Pfam" id="PF07238">
    <property type="entry name" value="PilZ"/>
    <property type="match status" value="1"/>
</dbReference>
<gene>
    <name evidence="3" type="ORF">HNQ40_001095</name>
</gene>
<feature type="region of interest" description="Disordered" evidence="1">
    <location>
        <begin position="1"/>
        <end position="20"/>
    </location>
</feature>
<evidence type="ECO:0000313" key="3">
    <source>
        <dbReference type="EMBL" id="MBB6429289.1"/>
    </source>
</evidence>
<feature type="region of interest" description="Disordered" evidence="1">
    <location>
        <begin position="46"/>
        <end position="69"/>
    </location>
</feature>
<dbReference type="Proteomes" id="UP000541810">
    <property type="component" value="Unassembled WGS sequence"/>
</dbReference>
<evidence type="ECO:0000313" key="4">
    <source>
        <dbReference type="Proteomes" id="UP000541810"/>
    </source>
</evidence>
<dbReference type="Gene3D" id="2.40.10.220">
    <property type="entry name" value="predicted glycosyltransferase like domains"/>
    <property type="match status" value="1"/>
</dbReference>
<reference evidence="3 4" key="1">
    <citation type="submission" date="2020-08" db="EMBL/GenBank/DDBJ databases">
        <title>Genomic Encyclopedia of Type Strains, Phase IV (KMG-IV): sequencing the most valuable type-strain genomes for metagenomic binning, comparative biology and taxonomic classification.</title>
        <authorList>
            <person name="Goeker M."/>
        </authorList>
    </citation>
    <scope>NUCLEOTIDE SEQUENCE [LARGE SCALE GENOMIC DNA]</scope>
    <source>
        <strain evidence="3 4">DSM 103725</strain>
    </source>
</reference>
<proteinExistence type="predicted"/>
<dbReference type="GO" id="GO:0035438">
    <property type="term" value="F:cyclic-di-GMP binding"/>
    <property type="evidence" value="ECO:0007669"/>
    <property type="project" value="InterPro"/>
</dbReference>
<organism evidence="3 4">
    <name type="scientific">Algisphaera agarilytica</name>
    <dbReference type="NCBI Taxonomy" id="1385975"/>
    <lineage>
        <taxon>Bacteria</taxon>
        <taxon>Pseudomonadati</taxon>
        <taxon>Planctomycetota</taxon>
        <taxon>Phycisphaerae</taxon>
        <taxon>Phycisphaerales</taxon>
        <taxon>Phycisphaeraceae</taxon>
        <taxon>Algisphaera</taxon>
    </lineage>
</organism>
<feature type="domain" description="PilZ" evidence="2">
    <location>
        <begin position="68"/>
        <end position="167"/>
    </location>
</feature>
<keyword evidence="4" id="KW-1185">Reference proteome</keyword>
<dbReference type="AlphaFoldDB" id="A0A7X0H4V8"/>
<accession>A0A7X0H4V8</accession>
<evidence type="ECO:0000259" key="2">
    <source>
        <dbReference type="Pfam" id="PF07238"/>
    </source>
</evidence>
<comment type="caution">
    <text evidence="3">The sequence shown here is derived from an EMBL/GenBank/DDBJ whole genome shotgun (WGS) entry which is preliminary data.</text>
</comment>
<dbReference type="RefSeq" id="WP_184676875.1">
    <property type="nucleotide sequence ID" value="NZ_JACHGY010000001.1"/>
</dbReference>
<name>A0A7X0H4V8_9BACT</name>
<protein>
    <recommendedName>
        <fullName evidence="2">PilZ domain-containing protein</fullName>
    </recommendedName>
</protein>
<dbReference type="SUPFAM" id="SSF141371">
    <property type="entry name" value="PilZ domain-like"/>
    <property type="match status" value="1"/>
</dbReference>